<dbReference type="AlphaFoldDB" id="D0UZF2"/>
<reference evidence="6" key="1">
    <citation type="journal article" date="2010" name="J. Bacteriol.">
        <title>Characterization of the replication, transfer, and plasmid/lytic phage cycle of the Streptomyces plasmid-phage pZL12.</title>
        <authorList>
            <person name="Zhong L."/>
            <person name="Cheng Q."/>
            <person name="Tian X."/>
            <person name="Zhao L."/>
            <person name="Qin Z."/>
        </authorList>
    </citation>
    <scope>NUCLEOTIDE SEQUENCE</scope>
    <source>
        <strain evidence="6">W9</strain>
        <plasmid evidence="6">pCQ3</plasmid>
    </source>
</reference>
<dbReference type="InterPro" id="IPR000792">
    <property type="entry name" value="Tscrpt_reg_LuxR_C"/>
</dbReference>
<feature type="region of interest" description="Disordered" evidence="4">
    <location>
        <begin position="1"/>
        <end position="23"/>
    </location>
</feature>
<proteinExistence type="predicted"/>
<sequence length="113" mass="12406">MGPSHHSDGPTPHHHLKVLPRHPADPRYTVTRRQLDILRLIANGNTTTAIARRLGISYNTVTKQVASIHRKLRVSDRAQAVAVALRMGLLDMDDVVVPDGANSSYRTVREGAA</sequence>
<keyword evidence="6" id="KW-0614">Plasmid</keyword>
<keyword evidence="2" id="KW-0238">DNA-binding</keyword>
<dbReference type="PANTHER" id="PTHR44688:SF16">
    <property type="entry name" value="DNA-BINDING TRANSCRIPTIONAL ACTIVATOR DEVR_DOSR"/>
    <property type="match status" value="1"/>
</dbReference>
<keyword evidence="3" id="KW-0804">Transcription</keyword>
<organism evidence="6">
    <name type="scientific">Streptomyces sp. W9</name>
    <dbReference type="NCBI Taxonomy" id="682410"/>
    <lineage>
        <taxon>Bacteria</taxon>
        <taxon>Bacillati</taxon>
        <taxon>Actinomycetota</taxon>
        <taxon>Actinomycetes</taxon>
        <taxon>Kitasatosporales</taxon>
        <taxon>Streptomycetaceae</taxon>
        <taxon>Streptomyces</taxon>
    </lineage>
</organism>
<dbReference type="CDD" id="cd06170">
    <property type="entry name" value="LuxR_C_like"/>
    <property type="match status" value="1"/>
</dbReference>
<geneLocation type="plasmid" evidence="6">
    <name>pCQ3</name>
</geneLocation>
<dbReference type="InterPro" id="IPR036388">
    <property type="entry name" value="WH-like_DNA-bd_sf"/>
</dbReference>
<dbReference type="InterPro" id="IPR016032">
    <property type="entry name" value="Sig_transdc_resp-reg_C-effctor"/>
</dbReference>
<dbReference type="SMART" id="SM00421">
    <property type="entry name" value="HTH_LUXR"/>
    <property type="match status" value="1"/>
</dbReference>
<evidence type="ECO:0000259" key="5">
    <source>
        <dbReference type="PROSITE" id="PS50043"/>
    </source>
</evidence>
<dbReference type="PROSITE" id="PS50043">
    <property type="entry name" value="HTH_LUXR_2"/>
    <property type="match status" value="1"/>
</dbReference>
<dbReference type="PRINTS" id="PR00038">
    <property type="entry name" value="HTHLUXR"/>
</dbReference>
<name>D0UZF2_9ACTN</name>
<gene>
    <name evidence="6" type="ORF">pCQ3.103</name>
</gene>
<dbReference type="Pfam" id="PF00196">
    <property type="entry name" value="GerE"/>
    <property type="match status" value="1"/>
</dbReference>
<dbReference type="PROSITE" id="PS00622">
    <property type="entry name" value="HTH_LUXR_1"/>
    <property type="match status" value="1"/>
</dbReference>
<evidence type="ECO:0000256" key="2">
    <source>
        <dbReference type="ARBA" id="ARBA00023125"/>
    </source>
</evidence>
<evidence type="ECO:0000256" key="4">
    <source>
        <dbReference type="SAM" id="MobiDB-lite"/>
    </source>
</evidence>
<protein>
    <submittedName>
        <fullName evidence="6">PCQ3_103</fullName>
    </submittedName>
</protein>
<dbReference type="EMBL" id="GQ983381">
    <property type="protein sequence ID" value="ACX85604.1"/>
    <property type="molecule type" value="Genomic_DNA"/>
</dbReference>
<accession>D0UZF2</accession>
<evidence type="ECO:0000256" key="1">
    <source>
        <dbReference type="ARBA" id="ARBA00023015"/>
    </source>
</evidence>
<feature type="domain" description="HTH luxR-type" evidence="5">
    <location>
        <begin position="23"/>
        <end position="88"/>
    </location>
</feature>
<keyword evidence="1" id="KW-0805">Transcription regulation</keyword>
<evidence type="ECO:0000256" key="3">
    <source>
        <dbReference type="ARBA" id="ARBA00023163"/>
    </source>
</evidence>
<evidence type="ECO:0000313" key="6">
    <source>
        <dbReference type="EMBL" id="ACX85604.1"/>
    </source>
</evidence>
<dbReference type="GO" id="GO:0006355">
    <property type="term" value="P:regulation of DNA-templated transcription"/>
    <property type="evidence" value="ECO:0007669"/>
    <property type="project" value="InterPro"/>
</dbReference>
<dbReference type="Gene3D" id="1.10.10.10">
    <property type="entry name" value="Winged helix-like DNA-binding domain superfamily/Winged helix DNA-binding domain"/>
    <property type="match status" value="1"/>
</dbReference>
<dbReference type="SUPFAM" id="SSF46894">
    <property type="entry name" value="C-terminal effector domain of the bipartite response regulators"/>
    <property type="match status" value="1"/>
</dbReference>
<dbReference type="GO" id="GO:0003677">
    <property type="term" value="F:DNA binding"/>
    <property type="evidence" value="ECO:0007669"/>
    <property type="project" value="UniProtKB-KW"/>
</dbReference>
<dbReference type="PANTHER" id="PTHR44688">
    <property type="entry name" value="DNA-BINDING TRANSCRIPTIONAL ACTIVATOR DEVR_DOSR"/>
    <property type="match status" value="1"/>
</dbReference>